<dbReference type="EMBL" id="JAATEJ010000024">
    <property type="protein sequence ID" value="NJP46743.1"/>
    <property type="molecule type" value="Genomic_DNA"/>
</dbReference>
<dbReference type="Proteomes" id="UP000734511">
    <property type="component" value="Unassembled WGS sequence"/>
</dbReference>
<dbReference type="PANTHER" id="PTHR35339">
    <property type="entry name" value="LINALOOL DEHYDRATASE_ISOMERASE DOMAIN-CONTAINING PROTEIN"/>
    <property type="match status" value="1"/>
</dbReference>
<name>A0ABX0ZS13_9ACTN</name>
<organism evidence="2 3">
    <name type="scientific">Actinacidiphila epipremni</name>
    <dbReference type="NCBI Taxonomy" id="2053013"/>
    <lineage>
        <taxon>Bacteria</taxon>
        <taxon>Bacillati</taxon>
        <taxon>Actinomycetota</taxon>
        <taxon>Actinomycetes</taxon>
        <taxon>Kitasatosporales</taxon>
        <taxon>Streptomycetaceae</taxon>
        <taxon>Actinacidiphila</taxon>
    </lineage>
</organism>
<protein>
    <submittedName>
        <fullName evidence="2">DUF2264 domain-containing protein</fullName>
    </submittedName>
</protein>
<feature type="domain" description="DUF2264" evidence="1">
    <location>
        <begin position="19"/>
        <end position="368"/>
    </location>
</feature>
<evidence type="ECO:0000259" key="1">
    <source>
        <dbReference type="Pfam" id="PF10022"/>
    </source>
</evidence>
<dbReference type="InterPro" id="IPR049349">
    <property type="entry name" value="DUF2264_N"/>
</dbReference>
<proteinExistence type="predicted"/>
<dbReference type="Pfam" id="PF10022">
    <property type="entry name" value="DUF2264"/>
    <property type="match status" value="1"/>
</dbReference>
<evidence type="ECO:0000313" key="3">
    <source>
        <dbReference type="Proteomes" id="UP000734511"/>
    </source>
</evidence>
<reference evidence="2 3" key="1">
    <citation type="submission" date="2020-03" db="EMBL/GenBank/DDBJ databases">
        <title>WGS of actinomycetes isolated from Thailand.</title>
        <authorList>
            <person name="Thawai C."/>
        </authorList>
    </citation>
    <scope>NUCLEOTIDE SEQUENCE [LARGE SCALE GENOMIC DNA]</scope>
    <source>
        <strain evidence="2 3">PRB2-1</strain>
    </source>
</reference>
<dbReference type="InterPro" id="IPR016624">
    <property type="entry name" value="UCP014753"/>
</dbReference>
<sequence length="660" mass="69979">MTAVPPPEDRSRSPFTGWTRAHWTALADHGLAAVEPYRSPKGAYVDLPGPASRNGRVSDGLEGFARTFLLAGFRVAGEGGDDPAGLLERYAQGLAAGTDPHSPEAWPRPDVLDQAKVEAASIALMLQITRPWLWDRLDDRVRERVADWLGAVVGQPYPPINWVWFRIVVESFLREAGGTWSAADIEADLAVHASLRRPGGWLSDGQERAYDHYTGWALHLYPLLWTHAFDVTGTLCPPQLRDRWAGDLARYLDDAVCLLGADGSPLLQGRSLTYRFAAAAPLWVGALTGTGNLAPGLVRRAASGMLRHFHDAGSFAPDGLLRLGWHGPWPPIRQAYSGPGSPYWAAKGMLGLMLPAGHPVWTATEEPLPVEQGDVARTVTAPGWLVSARSSDGLAVVVNHGTDHANPGATCADSPLYARLGYSTATLPPLTGPTTADPLDNSVVVLDAAGRASHRSGFSTLLTEQRPGGVLVGASRGRVRWVDTAGDTTPDHGSGRTGGYVQGPLVTVASVLRAGHEVRLVRVDAPEGAPPSWRALRLGGWPVPLAAPPAQQPGQDRTAAEVAGPRLRSRLRALRGFSRAGVTSEPATGPLAAWTAVPWLATEDPVPLGEVLAASVVLDRGAGDTAEPTVTVRDADEGGHRVTVAWPDGVRAALTLPAPS</sequence>
<keyword evidence="3" id="KW-1185">Reference proteome</keyword>
<dbReference type="PANTHER" id="PTHR35339:SF4">
    <property type="entry name" value="LINALOOL DEHYDRATASE_ISOMERASE DOMAIN-CONTAINING PROTEIN"/>
    <property type="match status" value="1"/>
</dbReference>
<dbReference type="RefSeq" id="WP_167985598.1">
    <property type="nucleotide sequence ID" value="NZ_JAATEJ010000024.1"/>
</dbReference>
<evidence type="ECO:0000313" key="2">
    <source>
        <dbReference type="EMBL" id="NJP46743.1"/>
    </source>
</evidence>
<comment type="caution">
    <text evidence="2">The sequence shown here is derived from an EMBL/GenBank/DDBJ whole genome shotgun (WGS) entry which is preliminary data.</text>
</comment>
<gene>
    <name evidence="2" type="ORF">HCN08_25555</name>
</gene>
<accession>A0ABX0ZS13</accession>